<name>A0A411DKS7_CHRID</name>
<sequence length="75" mass="8781">MSQKNFTKEDFTKIKDGEYQLEYTISEIGEGADLIVERMTENGNYEMIQPQLRKSNDKISIIWDSPFDGRILFDV</sequence>
<dbReference type="AlphaFoldDB" id="A0A411DKS7"/>
<accession>A0A411DKS7</accession>
<proteinExistence type="predicted"/>
<gene>
    <name evidence="1" type="ORF">EU348_06610</name>
</gene>
<protein>
    <submittedName>
        <fullName evidence="1">Glutathione synthase</fullName>
    </submittedName>
</protein>
<dbReference type="EMBL" id="CP035532">
    <property type="protein sequence ID" value="QBA20874.1"/>
    <property type="molecule type" value="Genomic_DNA"/>
</dbReference>
<reference evidence="1" key="1">
    <citation type="submission" date="2019-01" db="EMBL/GenBank/DDBJ databases">
        <title>Whole Genome Sequencing for Putative Detection of Antimicrobial Resistance and Potential Virulence Factors in Chryseobacterium indologenes isolated from Nile Tilapia in Tanzania.</title>
        <authorList>
            <person name="Mwega E."/>
            <person name="Mutoloki S."/>
            <person name="Mugimba K."/>
            <person name="Colquhoun D."/>
            <person name="Mdegela R."/>
            <person name="Evensen O."/>
            <person name="Wasteson Y."/>
        </authorList>
    </citation>
    <scope>NUCLEOTIDE SEQUENCE [LARGE SCALE GENOMIC DNA]</scope>
    <source>
        <strain evidence="1">StR 01</strain>
    </source>
</reference>
<organism evidence="1">
    <name type="scientific">Chryseobacterium indologenes</name>
    <name type="common">Flavobacterium indologenes</name>
    <dbReference type="NCBI Taxonomy" id="253"/>
    <lineage>
        <taxon>Bacteria</taxon>
        <taxon>Pseudomonadati</taxon>
        <taxon>Bacteroidota</taxon>
        <taxon>Flavobacteriia</taxon>
        <taxon>Flavobacteriales</taxon>
        <taxon>Weeksellaceae</taxon>
        <taxon>Chryseobacterium group</taxon>
        <taxon>Chryseobacterium</taxon>
    </lineage>
</organism>
<evidence type="ECO:0000313" key="1">
    <source>
        <dbReference type="EMBL" id="QBA20874.1"/>
    </source>
</evidence>